<comment type="cofactor">
    <cofactor evidence="1">
        <name>Mg(2+)</name>
        <dbReference type="ChEBI" id="CHEBI:18420"/>
    </cofactor>
    <text evidence="1">Binds 1 Mg(2+) ion per subunit.</text>
</comment>
<dbReference type="GO" id="GO:0019700">
    <property type="term" value="P:organic phosphonate catabolic process"/>
    <property type="evidence" value="ECO:0007669"/>
    <property type="project" value="InterPro"/>
</dbReference>
<evidence type="ECO:0000313" key="3">
    <source>
        <dbReference type="Proteomes" id="UP000255233"/>
    </source>
</evidence>
<dbReference type="Gene3D" id="3.40.50.1000">
    <property type="entry name" value="HAD superfamily/HAD-like"/>
    <property type="match status" value="1"/>
</dbReference>
<evidence type="ECO:0000313" key="2">
    <source>
        <dbReference type="EMBL" id="SUE33441.1"/>
    </source>
</evidence>
<dbReference type="AlphaFoldDB" id="A0A379MP58"/>
<dbReference type="InterPro" id="IPR036412">
    <property type="entry name" value="HAD-like_sf"/>
</dbReference>
<dbReference type="CDD" id="cd02586">
    <property type="entry name" value="HAD_PHN"/>
    <property type="match status" value="1"/>
</dbReference>
<comment type="similarity">
    <text evidence="1">Belongs to the HAD-like hydrolase superfamily. PhnX family.</text>
</comment>
<dbReference type="PANTHER" id="PTHR43434">
    <property type="entry name" value="PHOSPHOGLYCOLATE PHOSPHATASE"/>
    <property type="match status" value="1"/>
</dbReference>
<protein>
    <recommendedName>
        <fullName evidence="1">Phosphonoacetaldehyde hydrolase</fullName>
        <shortName evidence="1">Phosphonatase</shortName>
        <ecNumber evidence="1">3.11.1.1</ecNumber>
    </recommendedName>
    <alternativeName>
        <fullName evidence="1">Phosphonoacetaldehyde phosphonohydrolase</fullName>
    </alternativeName>
</protein>
<name>A0A379MP58_9BACT</name>
<dbReference type="InterPro" id="IPR023214">
    <property type="entry name" value="HAD_sf"/>
</dbReference>
<dbReference type="Proteomes" id="UP000255233">
    <property type="component" value="Unassembled WGS sequence"/>
</dbReference>
<sequence>MKQVQAIVMDWAGTAVDFGCFAPLGAFLKMFREWNIEISYAQAREPMGMLKIDHIRTILQMADVDAKFRAAHGRAWNEEDVKAMNAAFEKHLFASLAEYTDPIPGVIDTLAALRAQGLKVGSTTGFTAAMMEVVRPAAAAKGYAVDNLVTPDGLPAGRPAPYMIYKNMIDLAIDSPDCVVKVGDTIADIREGLNAKVWSVGIVTGSNELGLDEAEYAAMPAGELAARKAAVRRKMIAAGADFVLDDITELPACIEGINARMRGGRY</sequence>
<keyword evidence="1 2" id="KW-0378">Hydrolase</keyword>
<keyword evidence="1" id="KW-0479">Metal-binding</keyword>
<dbReference type="OrthoDB" id="5504491at2"/>
<organism evidence="2 3">
    <name type="scientific">Rikenella microfusus</name>
    <dbReference type="NCBI Taxonomy" id="28139"/>
    <lineage>
        <taxon>Bacteria</taxon>
        <taxon>Pseudomonadati</taxon>
        <taxon>Bacteroidota</taxon>
        <taxon>Bacteroidia</taxon>
        <taxon>Bacteroidales</taxon>
        <taxon>Rikenellaceae</taxon>
        <taxon>Rikenella</taxon>
    </lineage>
</organism>
<dbReference type="GO" id="GO:0000287">
    <property type="term" value="F:magnesium ion binding"/>
    <property type="evidence" value="ECO:0007669"/>
    <property type="project" value="UniProtKB-UniRule"/>
</dbReference>
<gene>
    <name evidence="1 2" type="primary">phnX</name>
    <name evidence="2" type="ORF">NCTC11190_00649</name>
</gene>
<dbReference type="GO" id="GO:0050194">
    <property type="term" value="F:phosphonoacetaldehyde hydrolase activity"/>
    <property type="evidence" value="ECO:0007669"/>
    <property type="project" value="UniProtKB-UniRule"/>
</dbReference>
<dbReference type="SUPFAM" id="SSF56784">
    <property type="entry name" value="HAD-like"/>
    <property type="match status" value="1"/>
</dbReference>
<proteinExistence type="inferred from homology"/>
<feature type="binding site" evidence="1">
    <location>
        <position position="10"/>
    </location>
    <ligand>
        <name>Mg(2+)</name>
        <dbReference type="ChEBI" id="CHEBI:18420"/>
    </ligand>
</feature>
<dbReference type="GO" id="GO:0008967">
    <property type="term" value="F:phosphoglycolate phosphatase activity"/>
    <property type="evidence" value="ECO:0007669"/>
    <property type="project" value="TreeGrafter"/>
</dbReference>
<dbReference type="Pfam" id="PF00702">
    <property type="entry name" value="Hydrolase"/>
    <property type="match status" value="1"/>
</dbReference>
<feature type="active site" description="Schiff-base intermediate with substrate" evidence="1">
    <location>
        <position position="51"/>
    </location>
</feature>
<dbReference type="SFLD" id="SFLDS00003">
    <property type="entry name" value="Haloacid_Dehalogenase"/>
    <property type="match status" value="1"/>
</dbReference>
<comment type="function">
    <text evidence="1">Involved in phosphonate degradation.</text>
</comment>
<feature type="binding site" evidence="1">
    <location>
        <position position="12"/>
    </location>
    <ligand>
        <name>Mg(2+)</name>
        <dbReference type="ChEBI" id="CHEBI:18420"/>
    </ligand>
</feature>
<feature type="active site" description="Nucleophile" evidence="1">
    <location>
        <position position="10"/>
    </location>
</feature>
<dbReference type="InterPro" id="IPR050155">
    <property type="entry name" value="HAD-like_hydrolase_sf"/>
</dbReference>
<dbReference type="GO" id="GO:0005829">
    <property type="term" value="C:cytosol"/>
    <property type="evidence" value="ECO:0007669"/>
    <property type="project" value="TreeGrafter"/>
</dbReference>
<accession>A0A379MP58</accession>
<dbReference type="NCBIfam" id="TIGR01422">
    <property type="entry name" value="phosphonatase"/>
    <property type="match status" value="1"/>
</dbReference>
<keyword evidence="1" id="KW-0460">Magnesium</keyword>
<comment type="subunit">
    <text evidence="1">Homodimer.</text>
</comment>
<dbReference type="SFLD" id="SFLDG01129">
    <property type="entry name" value="C1.5:_HAD__Beta-PGM__Phosphata"/>
    <property type="match status" value="1"/>
</dbReference>
<dbReference type="GO" id="GO:0006281">
    <property type="term" value="P:DNA repair"/>
    <property type="evidence" value="ECO:0007669"/>
    <property type="project" value="TreeGrafter"/>
</dbReference>
<feature type="binding site" evidence="1">
    <location>
        <position position="184"/>
    </location>
    <ligand>
        <name>Mg(2+)</name>
        <dbReference type="ChEBI" id="CHEBI:18420"/>
    </ligand>
</feature>
<dbReference type="InterPro" id="IPR023198">
    <property type="entry name" value="PGP-like_dom2"/>
</dbReference>
<dbReference type="InterPro" id="IPR006323">
    <property type="entry name" value="Phosphonoacetald_hydro"/>
</dbReference>
<evidence type="ECO:0000256" key="1">
    <source>
        <dbReference type="HAMAP-Rule" id="MF_01375"/>
    </source>
</evidence>
<dbReference type="STRING" id="880526.GCA_000427365_00797"/>
<dbReference type="EC" id="3.11.1.1" evidence="1"/>
<dbReference type="EMBL" id="UGVL01000001">
    <property type="protein sequence ID" value="SUE33441.1"/>
    <property type="molecule type" value="Genomic_DNA"/>
</dbReference>
<dbReference type="RefSeq" id="WP_027290571.1">
    <property type="nucleotide sequence ID" value="NZ_CALVFX010000002.1"/>
</dbReference>
<dbReference type="PANTHER" id="PTHR43434:SF19">
    <property type="entry name" value="PHOSPHONOACETALDEHYDE HYDROLASE"/>
    <property type="match status" value="1"/>
</dbReference>
<comment type="catalytic activity">
    <reaction evidence="1">
        <text>phosphonoacetaldehyde + H2O = acetaldehyde + phosphate + H(+)</text>
        <dbReference type="Rhea" id="RHEA:18905"/>
        <dbReference type="ChEBI" id="CHEBI:15343"/>
        <dbReference type="ChEBI" id="CHEBI:15377"/>
        <dbReference type="ChEBI" id="CHEBI:15378"/>
        <dbReference type="ChEBI" id="CHEBI:43474"/>
        <dbReference type="ChEBI" id="CHEBI:58383"/>
        <dbReference type="EC" id="3.11.1.1"/>
    </reaction>
</comment>
<dbReference type="SFLD" id="SFLDG01135">
    <property type="entry name" value="C1.5.6:_HAD__Beta-PGM__Phospha"/>
    <property type="match status" value="1"/>
</dbReference>
<reference evidence="2 3" key="1">
    <citation type="submission" date="2018-06" db="EMBL/GenBank/DDBJ databases">
        <authorList>
            <consortium name="Pathogen Informatics"/>
            <person name="Doyle S."/>
        </authorList>
    </citation>
    <scope>NUCLEOTIDE SEQUENCE [LARGE SCALE GENOMIC DNA]</scope>
    <source>
        <strain evidence="2 3">NCTC11190</strain>
    </source>
</reference>
<keyword evidence="3" id="KW-1185">Reference proteome</keyword>
<dbReference type="Gene3D" id="1.10.150.240">
    <property type="entry name" value="Putative phosphatase, domain 2"/>
    <property type="match status" value="1"/>
</dbReference>
<keyword evidence="1" id="KW-0704">Schiff base</keyword>
<dbReference type="HAMAP" id="MF_01375">
    <property type="entry name" value="PhnX"/>
    <property type="match status" value="1"/>
</dbReference>